<reference evidence="2" key="1">
    <citation type="submission" date="2018-01" db="EMBL/GenBank/DDBJ databases">
        <title>An insight into the sialome of Amazonian anophelines.</title>
        <authorList>
            <person name="Ribeiro J.M."/>
            <person name="Scarpassa V."/>
            <person name="Calvo E."/>
        </authorList>
    </citation>
    <scope>NUCLEOTIDE SEQUENCE</scope>
    <source>
        <tissue evidence="2">Salivary glands</tissue>
    </source>
</reference>
<evidence type="ECO:0000256" key="1">
    <source>
        <dbReference type="SAM" id="MobiDB-lite"/>
    </source>
</evidence>
<name>A0A2M4B627_9DIPT</name>
<protein>
    <submittedName>
        <fullName evidence="2">Putative secreted protein</fullName>
    </submittedName>
</protein>
<accession>A0A2M4B627</accession>
<sequence>MASRFFAFAFAFAVTMDRGELEAAPTTAATEAGSSHFSRELQDRSPEKHINQLASSVPKTVRPVCVTSSERERSRECCSLIRDDWHGFMALALVSMRVLNGSQKSRPVNSWKGENSSQNLLRRVFAERISLKHAGT</sequence>
<organism evidence="2">
    <name type="scientific">Anopheles triannulatus</name>
    <dbReference type="NCBI Taxonomy" id="58253"/>
    <lineage>
        <taxon>Eukaryota</taxon>
        <taxon>Metazoa</taxon>
        <taxon>Ecdysozoa</taxon>
        <taxon>Arthropoda</taxon>
        <taxon>Hexapoda</taxon>
        <taxon>Insecta</taxon>
        <taxon>Pterygota</taxon>
        <taxon>Neoptera</taxon>
        <taxon>Endopterygota</taxon>
        <taxon>Diptera</taxon>
        <taxon>Nematocera</taxon>
        <taxon>Culicoidea</taxon>
        <taxon>Culicidae</taxon>
        <taxon>Anophelinae</taxon>
        <taxon>Anopheles</taxon>
    </lineage>
</organism>
<proteinExistence type="predicted"/>
<evidence type="ECO:0000313" key="2">
    <source>
        <dbReference type="EMBL" id="MBW48486.1"/>
    </source>
</evidence>
<feature type="region of interest" description="Disordered" evidence="1">
    <location>
        <begin position="25"/>
        <end position="45"/>
    </location>
</feature>
<dbReference type="AlphaFoldDB" id="A0A2M4B627"/>
<dbReference type="EMBL" id="GGFK01015165">
    <property type="protein sequence ID" value="MBW48486.1"/>
    <property type="molecule type" value="Transcribed_RNA"/>
</dbReference>